<organism evidence="3 4">
    <name type="scientific">Persicimonas caeni</name>
    <dbReference type="NCBI Taxonomy" id="2292766"/>
    <lineage>
        <taxon>Bacteria</taxon>
        <taxon>Deltaproteobacteria</taxon>
        <taxon>Bradymonadales</taxon>
        <taxon>Bradymonadaceae</taxon>
        <taxon>Persicimonas</taxon>
    </lineage>
</organism>
<keyword evidence="2" id="KW-0732">Signal</keyword>
<evidence type="ECO:0000313" key="4">
    <source>
        <dbReference type="Proteomes" id="UP000315995"/>
    </source>
</evidence>
<dbReference type="PROSITE" id="PS51257">
    <property type="entry name" value="PROKAR_LIPOPROTEIN"/>
    <property type="match status" value="1"/>
</dbReference>
<dbReference type="RefSeq" id="WP_141196964.1">
    <property type="nucleotide sequence ID" value="NZ_CP041186.1"/>
</dbReference>
<accession>A0A4Y6PQ56</accession>
<feature type="region of interest" description="Disordered" evidence="1">
    <location>
        <begin position="330"/>
        <end position="352"/>
    </location>
</feature>
<sequence>MPLATPKLAMSPSLVLLALVSSLALSCGPTTIEPVPDIPQTVDYDTVKIDYAGQDGVEQPQAGTLTGALVGESSGLAEFTRKTVFGTNEIMYGVFELIDRITAYPARQPQEGRWVWETPPRADDYLYLQIDAVDAETFSYSLRWGNSAQDNREIFSGWFTPFETADSPDDARQDQQGEGLLYLDFDAFHAYDPTSFEGKMAIAFRARNGVRQVRVGFDQFTNGDNEPLNAIYRYVQLPSGRGRLVFFGRGDFGEDGEPHEFFSVDAAWLPDAQGRVAARIEGGTLSQPVVVRQCWDASETIVWEESQPTRPLHDGGSPDACAATLRALTIDPPTYEPPNGRDPEVPEAHPSE</sequence>
<evidence type="ECO:0000313" key="3">
    <source>
        <dbReference type="EMBL" id="QDG50472.1"/>
    </source>
</evidence>
<feature type="chain" id="PRO_5030106228" evidence="2">
    <location>
        <begin position="27"/>
        <end position="352"/>
    </location>
</feature>
<evidence type="ECO:0000256" key="2">
    <source>
        <dbReference type="SAM" id="SignalP"/>
    </source>
</evidence>
<dbReference type="OrthoDB" id="9994637at2"/>
<accession>A0A5B8Y5P2</accession>
<evidence type="ECO:0000256" key="1">
    <source>
        <dbReference type="SAM" id="MobiDB-lite"/>
    </source>
</evidence>
<feature type="signal peptide" evidence="2">
    <location>
        <begin position="1"/>
        <end position="26"/>
    </location>
</feature>
<gene>
    <name evidence="3" type="ORF">FIV42_06910</name>
</gene>
<name>A0A4Y6PQ56_PERCE</name>
<reference evidence="3 4" key="1">
    <citation type="submission" date="2019-06" db="EMBL/GenBank/DDBJ databases">
        <title>Persicimonas caeni gen. nov., sp. nov., a predatory bacterium isolated from solar saltern.</title>
        <authorList>
            <person name="Wang S."/>
        </authorList>
    </citation>
    <scope>NUCLEOTIDE SEQUENCE [LARGE SCALE GENOMIC DNA]</scope>
    <source>
        <strain evidence="3 4">YN101</strain>
    </source>
</reference>
<proteinExistence type="predicted"/>
<keyword evidence="4" id="KW-1185">Reference proteome</keyword>
<dbReference type="Proteomes" id="UP000315995">
    <property type="component" value="Chromosome"/>
</dbReference>
<dbReference type="EMBL" id="CP041186">
    <property type="protein sequence ID" value="QDG50472.1"/>
    <property type="molecule type" value="Genomic_DNA"/>
</dbReference>
<dbReference type="AlphaFoldDB" id="A0A4Y6PQ56"/>
<feature type="compositionally biased region" description="Basic and acidic residues" evidence="1">
    <location>
        <begin position="339"/>
        <end position="352"/>
    </location>
</feature>
<protein>
    <submittedName>
        <fullName evidence="3">Uncharacterized protein</fullName>
    </submittedName>
</protein>